<proteinExistence type="predicted"/>
<dbReference type="RefSeq" id="WP_107646147.1">
    <property type="nucleotide sequence ID" value="NZ_CP028341.1"/>
</dbReference>
<protein>
    <submittedName>
        <fullName evidence="1">Uncharacterized protein</fullName>
    </submittedName>
</protein>
<evidence type="ECO:0000313" key="1">
    <source>
        <dbReference type="EMBL" id="AVT45123.1"/>
    </source>
</evidence>
<reference evidence="1 2" key="1">
    <citation type="submission" date="2018-03" db="EMBL/GenBank/DDBJ databases">
        <authorList>
            <person name="Keele B.F."/>
        </authorList>
    </citation>
    <scope>NUCLEOTIDE SEQUENCE [LARGE SCALE GENOMIC DNA]</scope>
    <source>
        <strain evidence="1 2">1-11</strain>
    </source>
</reference>
<gene>
    <name evidence="1" type="ORF">C8077_03825</name>
</gene>
<name>A0A2R4G2Q8_BIFAD</name>
<dbReference type="EMBL" id="CP028341">
    <property type="protein sequence ID" value="AVT45123.1"/>
    <property type="molecule type" value="Genomic_DNA"/>
</dbReference>
<evidence type="ECO:0000313" key="2">
    <source>
        <dbReference type="Proteomes" id="UP000241454"/>
    </source>
</evidence>
<dbReference type="Proteomes" id="UP000241454">
    <property type="component" value="Chromosome"/>
</dbReference>
<organism evidence="1 2">
    <name type="scientific">Bifidobacterium adolescentis</name>
    <dbReference type="NCBI Taxonomy" id="1680"/>
    <lineage>
        <taxon>Bacteria</taxon>
        <taxon>Bacillati</taxon>
        <taxon>Actinomycetota</taxon>
        <taxon>Actinomycetes</taxon>
        <taxon>Bifidobacteriales</taxon>
        <taxon>Bifidobacteriaceae</taxon>
        <taxon>Bifidobacterium</taxon>
    </lineage>
</organism>
<dbReference type="AlphaFoldDB" id="A0A2R4G2Q8"/>
<sequence>MTRIRFRFREPDGLTDGGSSPRGLVVCSPTSRVVQKDESIMLPLPFVARLPEDGGDLVVSLQPTGRDWCWTIREQVAGYTHVRRVIVPDSVQTLDYATLGEASWASSATAGGLVHSMRVYSGVITSGAHVPAAELKPSDNVTVGDTCVDSTGRVWMITGLVDSDVIFGVDTGVTLGGKGERGASFLSGMGRPSDLTQGIVGDTYIDLTTGDVYQLRL</sequence>
<accession>A0A2R4G2Q8</accession>